<feature type="compositionally biased region" description="Basic residues" evidence="1">
    <location>
        <begin position="1"/>
        <end position="16"/>
    </location>
</feature>
<keyword evidence="3" id="KW-1185">Reference proteome</keyword>
<dbReference type="EMBL" id="CP018477">
    <property type="protein sequence ID" value="ASV72896.1"/>
    <property type="molecule type" value="Genomic_DNA"/>
</dbReference>
<dbReference type="KEGG" id="ttf:THTE_0294"/>
<evidence type="ECO:0000313" key="3">
    <source>
        <dbReference type="Proteomes" id="UP000215086"/>
    </source>
</evidence>
<dbReference type="Proteomes" id="UP000215086">
    <property type="component" value="Chromosome"/>
</dbReference>
<sequence length="86" mass="9299">MNRPYRRRSGKGHRARPACPSEKSRSPFTNVRYSICLRRARQACPSGRFLGGTCLSGPPFDVGSSIAPSSGTTSVPLRKILQVPPG</sequence>
<name>A0A286RAA4_9BACT</name>
<evidence type="ECO:0000256" key="1">
    <source>
        <dbReference type="SAM" id="MobiDB-lite"/>
    </source>
</evidence>
<gene>
    <name evidence="2" type="ORF">THTE_0294</name>
</gene>
<proteinExistence type="predicted"/>
<organism evidence="2 3">
    <name type="scientific">Thermogutta terrifontis</name>
    <dbReference type="NCBI Taxonomy" id="1331910"/>
    <lineage>
        <taxon>Bacteria</taxon>
        <taxon>Pseudomonadati</taxon>
        <taxon>Planctomycetota</taxon>
        <taxon>Planctomycetia</taxon>
        <taxon>Pirellulales</taxon>
        <taxon>Thermoguttaceae</taxon>
        <taxon>Thermogutta</taxon>
    </lineage>
</organism>
<feature type="region of interest" description="Disordered" evidence="1">
    <location>
        <begin position="1"/>
        <end position="25"/>
    </location>
</feature>
<reference evidence="2 3" key="1">
    <citation type="journal article" name="Front. Microbiol.">
        <title>Sugar Metabolism of the First Thermophilic Planctomycete Thermogutta terrifontis: Comparative Genomic and Transcriptomic Approaches.</title>
        <authorList>
            <person name="Elcheninov A.G."/>
            <person name="Menzel P."/>
            <person name="Gudbergsdottir S.R."/>
            <person name="Slesarev A.I."/>
            <person name="Kadnikov V.V."/>
            <person name="Krogh A."/>
            <person name="Bonch-Osmolovskaya E.A."/>
            <person name="Peng X."/>
            <person name="Kublanov I.V."/>
        </authorList>
    </citation>
    <scope>NUCLEOTIDE SEQUENCE [LARGE SCALE GENOMIC DNA]</scope>
    <source>
        <strain evidence="2 3">R1</strain>
    </source>
</reference>
<evidence type="ECO:0000313" key="2">
    <source>
        <dbReference type="EMBL" id="ASV72896.1"/>
    </source>
</evidence>
<dbReference type="AlphaFoldDB" id="A0A286RAA4"/>
<protein>
    <submittedName>
        <fullName evidence="2">Uncharacterized protein</fullName>
    </submittedName>
</protein>
<accession>A0A286RAA4</accession>